<comment type="similarity">
    <text evidence="1">Belongs to the importin alpha family.</text>
</comment>
<dbReference type="InterPro" id="IPR000225">
    <property type="entry name" value="Armadillo"/>
</dbReference>
<gene>
    <name evidence="4" type="ORF">SteCoe_7465</name>
</gene>
<comment type="caution">
    <text evidence="4">The sequence shown here is derived from an EMBL/GenBank/DDBJ whole genome shotgun (WGS) entry which is preliminary data.</text>
</comment>
<evidence type="ECO:0000313" key="5">
    <source>
        <dbReference type="Proteomes" id="UP000187209"/>
    </source>
</evidence>
<dbReference type="AlphaFoldDB" id="A0A1R2CML6"/>
<dbReference type="SUPFAM" id="SSF48371">
    <property type="entry name" value="ARM repeat"/>
    <property type="match status" value="1"/>
</dbReference>
<accession>A0A1R2CML6</accession>
<evidence type="ECO:0000313" key="4">
    <source>
        <dbReference type="EMBL" id="OMJ90257.1"/>
    </source>
</evidence>
<dbReference type="GO" id="GO:0015031">
    <property type="term" value="P:protein transport"/>
    <property type="evidence" value="ECO:0007669"/>
    <property type="project" value="UniProtKB-KW"/>
</dbReference>
<dbReference type="EMBL" id="MPUH01000107">
    <property type="protein sequence ID" value="OMJ90257.1"/>
    <property type="molecule type" value="Genomic_DNA"/>
</dbReference>
<organism evidence="4 5">
    <name type="scientific">Stentor coeruleus</name>
    <dbReference type="NCBI Taxonomy" id="5963"/>
    <lineage>
        <taxon>Eukaryota</taxon>
        <taxon>Sar</taxon>
        <taxon>Alveolata</taxon>
        <taxon>Ciliophora</taxon>
        <taxon>Postciliodesmatophora</taxon>
        <taxon>Heterotrichea</taxon>
        <taxon>Heterotrichida</taxon>
        <taxon>Stentoridae</taxon>
        <taxon>Stentor</taxon>
    </lineage>
</organism>
<dbReference type="Pfam" id="PF00514">
    <property type="entry name" value="Arm"/>
    <property type="match status" value="1"/>
</dbReference>
<sequence length="503" mass="58235">MSSAEHRNEARNKNYLSSYFESKAYSVGLRKLKRKELMEKRRKILNETQKFGNILENINEKLLILFPELFDKTKLPSESLEILLNLILKHPLESEEMIWMMDSLKSMVSSNYTLPPQLQNSDLIEKLIKSLNYTQHKNNALWIMINLTYTFQTSAEKLGESGIPALCKIIQKEWESSYSNEALWVLCHIVPINKIYADKVISEGLFEFLKHRLISILRISNHKIENIVWLMSNILKTRTLINDPCCTSFGQVAEKILSIENPISLKHCVYGLTYMMRYKQNIINVIDLGILGRICDLLCRKEYDLVLASEHFIVVATSQDSESCRLLVKMGAIDVFFKLINCENPSVVREALHALANISGDSPEYCQIILEHRSFDIILNCSQNTSFETKINSLFIMRNIVVLIQNSKIFDLYLKMIPYVLFNLKVRESEILMISLETLRGIFCVVQLREAEGLDGFEQFIERFSNCAGVELIEGVMKHPNQEIYYQAKHFLYDVMESGKSYD</sequence>
<evidence type="ECO:0008006" key="6">
    <source>
        <dbReference type="Google" id="ProtNLM"/>
    </source>
</evidence>
<evidence type="ECO:0000256" key="2">
    <source>
        <dbReference type="ARBA" id="ARBA00022448"/>
    </source>
</evidence>
<dbReference type="SMART" id="SM00185">
    <property type="entry name" value="ARM"/>
    <property type="match status" value="4"/>
</dbReference>
<keyword evidence="3" id="KW-0653">Protein transport</keyword>
<dbReference type="InterPro" id="IPR011989">
    <property type="entry name" value="ARM-like"/>
</dbReference>
<name>A0A1R2CML6_9CILI</name>
<evidence type="ECO:0000256" key="1">
    <source>
        <dbReference type="ARBA" id="ARBA00010394"/>
    </source>
</evidence>
<keyword evidence="2" id="KW-0813">Transport</keyword>
<keyword evidence="5" id="KW-1185">Reference proteome</keyword>
<proteinExistence type="inferred from homology"/>
<dbReference type="InterPro" id="IPR016024">
    <property type="entry name" value="ARM-type_fold"/>
</dbReference>
<reference evidence="4 5" key="1">
    <citation type="submission" date="2016-11" db="EMBL/GenBank/DDBJ databases">
        <title>The macronuclear genome of Stentor coeruleus: a giant cell with tiny introns.</title>
        <authorList>
            <person name="Slabodnick M."/>
            <person name="Ruby J.G."/>
            <person name="Reiff S.B."/>
            <person name="Swart E.C."/>
            <person name="Gosai S."/>
            <person name="Prabakaran S."/>
            <person name="Witkowska E."/>
            <person name="Larue G.E."/>
            <person name="Fisher S."/>
            <person name="Freeman R.M."/>
            <person name="Gunawardena J."/>
            <person name="Chu W."/>
            <person name="Stover N.A."/>
            <person name="Gregory B.D."/>
            <person name="Nowacki M."/>
            <person name="Derisi J."/>
            <person name="Roy S.W."/>
            <person name="Marshall W.F."/>
            <person name="Sood P."/>
        </authorList>
    </citation>
    <scope>NUCLEOTIDE SEQUENCE [LARGE SCALE GENOMIC DNA]</scope>
    <source>
        <strain evidence="4">WM001</strain>
    </source>
</reference>
<dbReference type="PANTHER" id="PTHR23316">
    <property type="entry name" value="IMPORTIN ALPHA"/>
    <property type="match status" value="1"/>
</dbReference>
<evidence type="ECO:0000256" key="3">
    <source>
        <dbReference type="ARBA" id="ARBA00022927"/>
    </source>
</evidence>
<dbReference type="Proteomes" id="UP000187209">
    <property type="component" value="Unassembled WGS sequence"/>
</dbReference>
<dbReference type="Gene3D" id="1.25.10.10">
    <property type="entry name" value="Leucine-rich Repeat Variant"/>
    <property type="match status" value="1"/>
</dbReference>
<protein>
    <recommendedName>
        <fullName evidence="6">Importin subunit alpha</fullName>
    </recommendedName>
</protein>